<gene>
    <name evidence="3" type="ORF">EV386_0937</name>
</gene>
<dbReference type="CDD" id="cd12797">
    <property type="entry name" value="M23_peptidase"/>
    <property type="match status" value="1"/>
</dbReference>
<sequence length="379" mass="38404">MRRLVGVAVLAGVLLGPGACAITIPLLTATLAGQSCGAVIVRNVPSSLDATTKAGDAVRLDATQLGHAATIITVGNAIDGVGRDGIVVALMAALTESRLRMLANTSTYPQTAALPHDGDGSDHDSIGLFQMRPLAGWGTPAELMDPTYQARAFFGGPTGPNHGSPRGLLDIPNWDSLAPSAAAQAVEVSAYPDRYATFEPVAAAILDALTTPAPSGGMRAETTAIVFPLPPGTWTHTSNFGMRVNPVTGIRRLHAGADYAAAPGTPILAVADGRVLTVGPRGGLGNHIEVEHTINGATVVTIYGHLRDGGIHVTAGDIVRAGQQIGEVGSTGNSTGPHLHLEVHPGGASAAAIDPVPWLTAAGATDTTTETLLPAGCSA</sequence>
<evidence type="ECO:0000313" key="3">
    <source>
        <dbReference type="EMBL" id="RZS60665.1"/>
    </source>
</evidence>
<evidence type="ECO:0000256" key="1">
    <source>
        <dbReference type="ARBA" id="ARBA00022729"/>
    </source>
</evidence>
<dbReference type="Gene3D" id="2.70.70.10">
    <property type="entry name" value="Glucose Permease (Domain IIA)"/>
    <property type="match status" value="1"/>
</dbReference>
<dbReference type="SUPFAM" id="SSF51261">
    <property type="entry name" value="Duplicated hybrid motif"/>
    <property type="match status" value="1"/>
</dbReference>
<dbReference type="PANTHER" id="PTHR21666">
    <property type="entry name" value="PEPTIDASE-RELATED"/>
    <property type="match status" value="1"/>
</dbReference>
<dbReference type="GO" id="GO:0004222">
    <property type="term" value="F:metalloendopeptidase activity"/>
    <property type="evidence" value="ECO:0007669"/>
    <property type="project" value="TreeGrafter"/>
</dbReference>
<dbReference type="PANTHER" id="PTHR21666:SF289">
    <property type="entry name" value="L-ALA--D-GLU ENDOPEPTIDASE"/>
    <property type="match status" value="1"/>
</dbReference>
<dbReference type="Pfam" id="PF01551">
    <property type="entry name" value="Peptidase_M23"/>
    <property type="match status" value="1"/>
</dbReference>
<reference evidence="3 4" key="1">
    <citation type="submission" date="2019-02" db="EMBL/GenBank/DDBJ databases">
        <title>Sequencing the genomes of 1000 actinobacteria strains.</title>
        <authorList>
            <person name="Klenk H.-P."/>
        </authorList>
    </citation>
    <scope>NUCLEOTIDE SEQUENCE [LARGE SCALE GENOMIC DNA]</scope>
    <source>
        <strain evidence="3 4">DSM 16932</strain>
    </source>
</reference>
<keyword evidence="4" id="KW-1185">Reference proteome</keyword>
<dbReference type="AlphaFoldDB" id="A0A4Q7LZ68"/>
<proteinExistence type="predicted"/>
<accession>A0A4Q7LZ68</accession>
<organism evidence="3 4">
    <name type="scientific">Xylanimonas ulmi</name>
    <dbReference type="NCBI Taxonomy" id="228973"/>
    <lineage>
        <taxon>Bacteria</taxon>
        <taxon>Bacillati</taxon>
        <taxon>Actinomycetota</taxon>
        <taxon>Actinomycetes</taxon>
        <taxon>Micrococcales</taxon>
        <taxon>Promicromonosporaceae</taxon>
        <taxon>Xylanimonas</taxon>
    </lineage>
</organism>
<comment type="caution">
    <text evidence="3">The sequence shown here is derived from an EMBL/GenBank/DDBJ whole genome shotgun (WGS) entry which is preliminary data.</text>
</comment>
<dbReference type="InterPro" id="IPR011055">
    <property type="entry name" value="Dup_hybrid_motif"/>
</dbReference>
<dbReference type="RefSeq" id="WP_130412758.1">
    <property type="nucleotide sequence ID" value="NZ_SGWX01000001.1"/>
</dbReference>
<dbReference type="EMBL" id="SGWX01000001">
    <property type="protein sequence ID" value="RZS60665.1"/>
    <property type="molecule type" value="Genomic_DNA"/>
</dbReference>
<dbReference type="Proteomes" id="UP000293852">
    <property type="component" value="Unassembled WGS sequence"/>
</dbReference>
<evidence type="ECO:0000259" key="2">
    <source>
        <dbReference type="Pfam" id="PF01551"/>
    </source>
</evidence>
<dbReference type="OrthoDB" id="5496837at2"/>
<name>A0A4Q7LZ68_9MICO</name>
<dbReference type="InterPro" id="IPR016047">
    <property type="entry name" value="M23ase_b-sheet_dom"/>
</dbReference>
<keyword evidence="1" id="KW-0732">Signal</keyword>
<protein>
    <submittedName>
        <fullName evidence="3">Peptidase M23-like protein</fullName>
    </submittedName>
</protein>
<dbReference type="InterPro" id="IPR050570">
    <property type="entry name" value="Cell_wall_metabolism_enzyme"/>
</dbReference>
<evidence type="ECO:0000313" key="4">
    <source>
        <dbReference type="Proteomes" id="UP000293852"/>
    </source>
</evidence>
<feature type="domain" description="M23ase beta-sheet core" evidence="2">
    <location>
        <begin position="253"/>
        <end position="348"/>
    </location>
</feature>